<dbReference type="RefSeq" id="WP_092544833.1">
    <property type="nucleotide sequence ID" value="NZ_BOMJ01000113.1"/>
</dbReference>
<dbReference type="InterPro" id="IPR027417">
    <property type="entry name" value="P-loop_NTPase"/>
</dbReference>
<keyword evidence="2" id="KW-0067">ATP-binding</keyword>
<dbReference type="PANTHER" id="PTHR16305">
    <property type="entry name" value="TESTICULAR SOLUBLE ADENYLYL CYCLASE"/>
    <property type="match status" value="1"/>
</dbReference>
<evidence type="ECO:0000259" key="3">
    <source>
        <dbReference type="PROSITE" id="PS50043"/>
    </source>
</evidence>
<evidence type="ECO:0000313" key="5">
    <source>
        <dbReference type="Proteomes" id="UP000198688"/>
    </source>
</evidence>
<dbReference type="Proteomes" id="UP000198688">
    <property type="component" value="Chromosome I"/>
</dbReference>
<dbReference type="SUPFAM" id="SSF48452">
    <property type="entry name" value="TPR-like"/>
    <property type="match status" value="1"/>
</dbReference>
<organism evidence="4 5">
    <name type="scientific">Actinoplanes derwentensis</name>
    <dbReference type="NCBI Taxonomy" id="113562"/>
    <lineage>
        <taxon>Bacteria</taxon>
        <taxon>Bacillati</taxon>
        <taxon>Actinomycetota</taxon>
        <taxon>Actinomycetes</taxon>
        <taxon>Micromonosporales</taxon>
        <taxon>Micromonosporaceae</taxon>
        <taxon>Actinoplanes</taxon>
    </lineage>
</organism>
<dbReference type="PRINTS" id="PR00038">
    <property type="entry name" value="HTHLUXR"/>
</dbReference>
<dbReference type="GO" id="GO:0005524">
    <property type="term" value="F:ATP binding"/>
    <property type="evidence" value="ECO:0007669"/>
    <property type="project" value="UniProtKB-KW"/>
</dbReference>
<evidence type="ECO:0000256" key="1">
    <source>
        <dbReference type="ARBA" id="ARBA00022741"/>
    </source>
</evidence>
<dbReference type="PROSITE" id="PS50043">
    <property type="entry name" value="HTH_LUXR_2"/>
    <property type="match status" value="1"/>
</dbReference>
<dbReference type="OrthoDB" id="3178131at2"/>
<evidence type="ECO:0000313" key="4">
    <source>
        <dbReference type="EMBL" id="SDT18450.1"/>
    </source>
</evidence>
<dbReference type="SMART" id="SM00421">
    <property type="entry name" value="HTH_LUXR"/>
    <property type="match status" value="1"/>
</dbReference>
<dbReference type="Pfam" id="PF00196">
    <property type="entry name" value="GerE"/>
    <property type="match status" value="1"/>
</dbReference>
<dbReference type="Pfam" id="PF13191">
    <property type="entry name" value="AAA_16"/>
    <property type="match status" value="1"/>
</dbReference>
<name>A0A1H1YAG6_9ACTN</name>
<dbReference type="EMBL" id="LT629758">
    <property type="protein sequence ID" value="SDT18450.1"/>
    <property type="molecule type" value="Genomic_DNA"/>
</dbReference>
<dbReference type="SUPFAM" id="SSF52540">
    <property type="entry name" value="P-loop containing nucleoside triphosphate hydrolases"/>
    <property type="match status" value="1"/>
</dbReference>
<sequence length="918" mass="98719">MFVEREGQLAAFTEALAGAVAGRGGVLATTGSMVSGKSTLLRAFADQAHHTGFTVLRGTGARNERELPLSLVNQFGHDLPYLKTGKAELVREIHEAAVRHGRGRMVVGPRLAGILATATADLIMAAEHTPILVTVDDLHHVDPLSLHCLLYLVRRLRSSRILVAVTGGDLVEPTDPQLYAEFMELAAEDQLTLPALTRHGVGEMLTGILGGRPDEALVRACTSASGGNPMLTRTLIYDLRTSGTPYLDRNGQVQPGHMYATALRRYVERCAPELRRVLAAAALFDGTPPADALTIARLASVDTAAASRALTALENAGLVTGAGLPHPGARQAVLDQLPPAALTSLHLRAAHLLYERGSAPLSVGRHLLAAGQAPEWSGPVLRAAVESLLAAGDNMTAVGLLRLAHDGAPDDRSRAELRVALLRAEWRSGPGCAEHRLDQLMADARAGHLTAADRLVLAHYLLWLGRTTEVVELLDGITGDTLRPEIRLLKAWIRFTCPGLLRHDDTDPAPTGRTAETANLADPMAHALDTLAKGPSLAAVLAAEQALQRSPLAGRNQTIIAAALTVLVHCDHLETASLWTERLLAQAMAHAAPIWQAQLLATRADIALRSGRPAEAEHSAEAALAMVSRDSWGPAIGYPLSTLIMAHVARGRLDEAGRLLDDPVPDSMFDTVWALAFLRARGSLYLARNRAQAALDDFISCWDLTARWNLDLPSLAPWRVDAAHAYLRLNQPEQARALAEGQLTQLSPEPNRARAATLRVLAATVPLAQRPSLLREGAEILRACGDRLELAHTLADLGEAQRALGDFQRARMTMRRAYDLAGECRADALRGRLMPDIDDLAGETADETDAEAFNSLSDAERRVAMLAAQGSTNRQIATKLFVTVSTVEQHLTKIYRKLNVARRADLLIKLGPRLSNVA</sequence>
<dbReference type="GO" id="GO:0003677">
    <property type="term" value="F:DNA binding"/>
    <property type="evidence" value="ECO:0007669"/>
    <property type="project" value="InterPro"/>
</dbReference>
<dbReference type="AlphaFoldDB" id="A0A1H1YAG6"/>
<dbReference type="InterPro" id="IPR036388">
    <property type="entry name" value="WH-like_DNA-bd_sf"/>
</dbReference>
<dbReference type="STRING" id="113562.SAMN04489716_2776"/>
<dbReference type="GO" id="GO:0004016">
    <property type="term" value="F:adenylate cyclase activity"/>
    <property type="evidence" value="ECO:0007669"/>
    <property type="project" value="TreeGrafter"/>
</dbReference>
<dbReference type="InterPro" id="IPR041664">
    <property type="entry name" value="AAA_16"/>
</dbReference>
<reference evidence="4 5" key="1">
    <citation type="submission" date="2016-10" db="EMBL/GenBank/DDBJ databases">
        <authorList>
            <person name="de Groot N.N."/>
        </authorList>
    </citation>
    <scope>NUCLEOTIDE SEQUENCE [LARGE SCALE GENOMIC DNA]</scope>
    <source>
        <strain evidence="4 5">DSM 43941</strain>
    </source>
</reference>
<keyword evidence="1" id="KW-0547">Nucleotide-binding</keyword>
<accession>A0A1H1YAG6</accession>
<dbReference type="GO" id="GO:0006355">
    <property type="term" value="P:regulation of DNA-templated transcription"/>
    <property type="evidence" value="ECO:0007669"/>
    <property type="project" value="InterPro"/>
</dbReference>
<dbReference type="InterPro" id="IPR000792">
    <property type="entry name" value="Tscrpt_reg_LuxR_C"/>
</dbReference>
<dbReference type="GO" id="GO:0005737">
    <property type="term" value="C:cytoplasm"/>
    <property type="evidence" value="ECO:0007669"/>
    <property type="project" value="TreeGrafter"/>
</dbReference>
<dbReference type="PANTHER" id="PTHR16305:SF35">
    <property type="entry name" value="TRANSCRIPTIONAL ACTIVATOR DOMAIN"/>
    <property type="match status" value="1"/>
</dbReference>
<keyword evidence="5" id="KW-1185">Reference proteome</keyword>
<dbReference type="SUPFAM" id="SSF46894">
    <property type="entry name" value="C-terminal effector domain of the bipartite response regulators"/>
    <property type="match status" value="1"/>
</dbReference>
<feature type="domain" description="HTH luxR-type" evidence="3">
    <location>
        <begin position="849"/>
        <end position="914"/>
    </location>
</feature>
<protein>
    <submittedName>
        <fullName evidence="4">ATP-, maltotriose-and DNA-dependent transcriptional regulator MalT</fullName>
    </submittedName>
</protein>
<evidence type="ECO:0000256" key="2">
    <source>
        <dbReference type="ARBA" id="ARBA00022840"/>
    </source>
</evidence>
<dbReference type="CDD" id="cd06170">
    <property type="entry name" value="LuxR_C_like"/>
    <property type="match status" value="1"/>
</dbReference>
<dbReference type="Gene3D" id="1.25.40.10">
    <property type="entry name" value="Tetratricopeptide repeat domain"/>
    <property type="match status" value="1"/>
</dbReference>
<proteinExistence type="predicted"/>
<dbReference type="Gene3D" id="1.10.10.10">
    <property type="entry name" value="Winged helix-like DNA-binding domain superfamily/Winged helix DNA-binding domain"/>
    <property type="match status" value="1"/>
</dbReference>
<gene>
    <name evidence="4" type="ORF">SAMN04489716_2776</name>
</gene>
<dbReference type="InterPro" id="IPR016032">
    <property type="entry name" value="Sig_transdc_resp-reg_C-effctor"/>
</dbReference>
<dbReference type="InterPro" id="IPR011990">
    <property type="entry name" value="TPR-like_helical_dom_sf"/>
</dbReference>